<sequence>MVQIQGVPFFACASLPPFKCNGIYARAPNIAAVIGHGNTVCVSGGSVAVVGAVADDDDASSASGGSSPSSAVYYRWLLIGRMDNTAAHVLFVTAEDTQDINWIDLSTGDLNEASACLGIAEAKETNLMVVPSLERVSSRDYKEFGLHTDGDSRTQSYTERVAYMLRDESETSKKLPMKGTVGVVASSEKCTISLDLLVSDLCKYPERSPMMRLGLGEMRRQLANGS</sequence>
<dbReference type="AlphaFoldDB" id="K0RIR4"/>
<accession>K0RIR4</accession>
<name>K0RIR4_THAOC</name>
<dbReference type="EMBL" id="AGNL01047666">
    <property type="protein sequence ID" value="EJK46572.1"/>
    <property type="molecule type" value="Genomic_DNA"/>
</dbReference>
<evidence type="ECO:0000313" key="2">
    <source>
        <dbReference type="Proteomes" id="UP000266841"/>
    </source>
</evidence>
<dbReference type="Proteomes" id="UP000266841">
    <property type="component" value="Unassembled WGS sequence"/>
</dbReference>
<protein>
    <submittedName>
        <fullName evidence="1">Uncharacterized protein</fullName>
    </submittedName>
</protein>
<proteinExistence type="predicted"/>
<keyword evidence="2" id="KW-1185">Reference proteome</keyword>
<evidence type="ECO:0000313" key="1">
    <source>
        <dbReference type="EMBL" id="EJK46572.1"/>
    </source>
</evidence>
<comment type="caution">
    <text evidence="1">The sequence shown here is derived from an EMBL/GenBank/DDBJ whole genome shotgun (WGS) entry which is preliminary data.</text>
</comment>
<reference evidence="1 2" key="1">
    <citation type="journal article" date="2012" name="Genome Biol.">
        <title>Genome and low-iron response of an oceanic diatom adapted to chronic iron limitation.</title>
        <authorList>
            <person name="Lommer M."/>
            <person name="Specht M."/>
            <person name="Roy A.S."/>
            <person name="Kraemer L."/>
            <person name="Andreson R."/>
            <person name="Gutowska M.A."/>
            <person name="Wolf J."/>
            <person name="Bergner S.V."/>
            <person name="Schilhabel M.B."/>
            <person name="Klostermeier U.C."/>
            <person name="Beiko R.G."/>
            <person name="Rosenstiel P."/>
            <person name="Hippler M."/>
            <person name="Laroche J."/>
        </authorList>
    </citation>
    <scope>NUCLEOTIDE SEQUENCE [LARGE SCALE GENOMIC DNA]</scope>
    <source>
        <strain evidence="1 2">CCMP1005</strain>
    </source>
</reference>
<gene>
    <name evidence="1" type="ORF">THAOC_34748</name>
</gene>
<organism evidence="1 2">
    <name type="scientific">Thalassiosira oceanica</name>
    <name type="common">Marine diatom</name>
    <dbReference type="NCBI Taxonomy" id="159749"/>
    <lineage>
        <taxon>Eukaryota</taxon>
        <taxon>Sar</taxon>
        <taxon>Stramenopiles</taxon>
        <taxon>Ochrophyta</taxon>
        <taxon>Bacillariophyta</taxon>
        <taxon>Coscinodiscophyceae</taxon>
        <taxon>Thalassiosirophycidae</taxon>
        <taxon>Thalassiosirales</taxon>
        <taxon>Thalassiosiraceae</taxon>
        <taxon>Thalassiosira</taxon>
    </lineage>
</organism>